<organism evidence="1">
    <name type="scientific">Rhizophora mucronata</name>
    <name type="common">Asiatic mangrove</name>
    <dbReference type="NCBI Taxonomy" id="61149"/>
    <lineage>
        <taxon>Eukaryota</taxon>
        <taxon>Viridiplantae</taxon>
        <taxon>Streptophyta</taxon>
        <taxon>Embryophyta</taxon>
        <taxon>Tracheophyta</taxon>
        <taxon>Spermatophyta</taxon>
        <taxon>Magnoliopsida</taxon>
        <taxon>eudicotyledons</taxon>
        <taxon>Gunneridae</taxon>
        <taxon>Pentapetalae</taxon>
        <taxon>rosids</taxon>
        <taxon>fabids</taxon>
        <taxon>Malpighiales</taxon>
        <taxon>Rhizophoraceae</taxon>
        <taxon>Rhizophora</taxon>
    </lineage>
</organism>
<protein>
    <submittedName>
        <fullName evidence="1">Uncharacterized protein</fullName>
    </submittedName>
</protein>
<name>A0A2P2PNX7_RHIMU</name>
<sequence>MKVIILNFTNLRRAKQGIRGTVIFLFLERGGVTEDYMMYISKCHKKNDREKQ</sequence>
<accession>A0A2P2PNX7</accession>
<evidence type="ECO:0000313" key="1">
    <source>
        <dbReference type="EMBL" id="MBX56437.1"/>
    </source>
</evidence>
<dbReference type="EMBL" id="GGEC01075953">
    <property type="protein sequence ID" value="MBX56437.1"/>
    <property type="molecule type" value="Transcribed_RNA"/>
</dbReference>
<reference evidence="1" key="1">
    <citation type="submission" date="2018-02" db="EMBL/GenBank/DDBJ databases">
        <title>Rhizophora mucronata_Transcriptome.</title>
        <authorList>
            <person name="Meera S.P."/>
            <person name="Sreeshan A."/>
            <person name="Augustine A."/>
        </authorList>
    </citation>
    <scope>NUCLEOTIDE SEQUENCE</scope>
    <source>
        <tissue evidence="1">Leaf</tissue>
    </source>
</reference>
<proteinExistence type="predicted"/>
<dbReference type="AlphaFoldDB" id="A0A2P2PNX7"/>